<gene>
    <name evidence="5" type="ORF">HID58_083798</name>
</gene>
<keyword evidence="3" id="KW-0175">Coiled coil</keyword>
<dbReference type="PANTHER" id="PTHR12634:SF8">
    <property type="entry name" value="FIERY MOUNTAIN, ISOFORM D"/>
    <property type="match status" value="1"/>
</dbReference>
<evidence type="ECO:0000256" key="2">
    <source>
        <dbReference type="ARBA" id="ARBA00023306"/>
    </source>
</evidence>
<protein>
    <recommendedName>
        <fullName evidence="7">SIT4 phosphatase-associated family protein</fullName>
    </recommendedName>
</protein>
<feature type="compositionally biased region" description="Acidic residues" evidence="4">
    <location>
        <begin position="748"/>
        <end position="760"/>
    </location>
</feature>
<reference evidence="5 6" key="1">
    <citation type="submission" date="2021-05" db="EMBL/GenBank/DDBJ databases">
        <title>Genome Assembly of Synthetic Allotetraploid Brassica napus Reveals Homoeologous Exchanges between Subgenomes.</title>
        <authorList>
            <person name="Davis J.T."/>
        </authorList>
    </citation>
    <scope>NUCLEOTIDE SEQUENCE [LARGE SCALE GENOMIC DNA]</scope>
    <source>
        <strain evidence="6">cv. Da-Ae</strain>
        <tissue evidence="5">Seedling</tissue>
    </source>
</reference>
<comment type="caution">
    <text evidence="5">The sequence shown here is derived from an EMBL/GenBank/DDBJ whole genome shotgun (WGS) entry which is preliminary data.</text>
</comment>
<keyword evidence="6" id="KW-1185">Reference proteome</keyword>
<evidence type="ECO:0008006" key="7">
    <source>
        <dbReference type="Google" id="ProtNLM"/>
    </source>
</evidence>
<evidence type="ECO:0000256" key="1">
    <source>
        <dbReference type="ARBA" id="ARBA00006180"/>
    </source>
</evidence>
<evidence type="ECO:0000313" key="6">
    <source>
        <dbReference type="Proteomes" id="UP000824890"/>
    </source>
</evidence>
<dbReference type="InterPro" id="IPR007587">
    <property type="entry name" value="SAPS"/>
</dbReference>
<organism evidence="5 6">
    <name type="scientific">Brassica napus</name>
    <name type="common">Rape</name>
    <dbReference type="NCBI Taxonomy" id="3708"/>
    <lineage>
        <taxon>Eukaryota</taxon>
        <taxon>Viridiplantae</taxon>
        <taxon>Streptophyta</taxon>
        <taxon>Embryophyta</taxon>
        <taxon>Tracheophyta</taxon>
        <taxon>Spermatophyta</taxon>
        <taxon>Magnoliopsida</taxon>
        <taxon>eudicotyledons</taxon>
        <taxon>Gunneridae</taxon>
        <taxon>Pentapetalae</taxon>
        <taxon>rosids</taxon>
        <taxon>malvids</taxon>
        <taxon>Brassicales</taxon>
        <taxon>Brassicaceae</taxon>
        <taxon>Brassiceae</taxon>
        <taxon>Brassica</taxon>
    </lineage>
</organism>
<dbReference type="EMBL" id="JAGKQM010000018">
    <property type="protein sequence ID" value="KAH0866587.1"/>
    <property type="molecule type" value="Genomic_DNA"/>
</dbReference>
<dbReference type="PANTHER" id="PTHR12634">
    <property type="entry name" value="SIT4 YEAST -ASSOCIATING PROTEIN-RELATED"/>
    <property type="match status" value="1"/>
</dbReference>
<feature type="region of interest" description="Disordered" evidence="4">
    <location>
        <begin position="742"/>
        <end position="805"/>
    </location>
</feature>
<evidence type="ECO:0000313" key="5">
    <source>
        <dbReference type="EMBL" id="KAH0866587.1"/>
    </source>
</evidence>
<sequence length="913" mass="102450">MAIVEEPILSRLDRIDFMVKKLEERSIGKKHQSRSMEQVMEETKRKGTFLERLNNVEEQVLKLCSHYEEEFKEAKEKKTKKKKRWLRKLVDKVVGPSSPTNNHSTKFSPPLFSYGEAFQLNSSLAAAMFWKLTSLSASSPVETILDKENFTLEELLDEEEIIQECKALNSRLINFLRDKAQVEQLLRYIVEESPDDADSKRAYKFPFISCEIFTCEIAVILKTLVEDDELMDLLFSFLEPNRSHSALLAGYFSKVVICLMVRKTAALMNYVKGHQNVFRQLVDLIGITSIMEVLVRLVGADDHVYPNFLDVMQWLADSNLLEMIVDKLKPSSPAEVQANAAETLCAISRNAPSALATQLSSSSFVARIFGHALEDSHSKSGLVHSLSVCTSLLDPRKSSASSSSMFNSYRGQPIFEAPPVPVTQETIDAMLPKLGELLMLLSVASDSTVLPTTYGELRPPLGKHRLKIVEFIAVLLRTGSEAAEKELISSGTTKRTLDLFFEYPYNNALHHQVESIILSCLENKSYLLVNYILRECNLIGKFLASDRDTNLSSDSQHTVAATGKKPPRVGYIGHITRISNKIGLLSNSNGQIKAYLQETSDWNEWQGSVLQERNTVENVNRWGCGRPTTVQDRTRDSDDDDRDYDVAALANNLSQAFRYKMYGNDDNEEDHHNALDRDDDDVYFDDESAEVVISSLRLGDDQGSLFTNSDWFTFQDNRFGSTPPDTAGSNTIEEAELNRALNANTSSSDDDEVVAGEEDNDLTRSPEESPMGFSNFNTLDKTEEAFAEQPPEWVGWGEPSSEMQVSGTGLNPFIDNDVDTPMLEVKTEPVIQNGSERSLFEEYVGVEAEGTEKAMEQAMKEGIVGEAGAMKRNMEMVEDDQKAEESLGVKEFNDNNYWKVNQEVGVLESKETA</sequence>
<keyword evidence="2" id="KW-0131">Cell cycle</keyword>
<comment type="similarity">
    <text evidence="1">Belongs to the SAPS family.</text>
</comment>
<accession>A0ABQ7YEJ8</accession>
<name>A0ABQ7YEJ8_BRANA</name>
<proteinExistence type="inferred from homology"/>
<dbReference type="Pfam" id="PF04499">
    <property type="entry name" value="SAPS"/>
    <property type="match status" value="1"/>
</dbReference>
<evidence type="ECO:0000256" key="3">
    <source>
        <dbReference type="SAM" id="Coils"/>
    </source>
</evidence>
<feature type="coiled-coil region" evidence="3">
    <location>
        <begin position="50"/>
        <end position="84"/>
    </location>
</feature>
<evidence type="ECO:0000256" key="4">
    <source>
        <dbReference type="SAM" id="MobiDB-lite"/>
    </source>
</evidence>
<dbReference type="Proteomes" id="UP000824890">
    <property type="component" value="Unassembled WGS sequence"/>
</dbReference>